<accession>A0ABQ9H787</accession>
<organism evidence="1 2">
    <name type="scientific">Dryococelus australis</name>
    <dbReference type="NCBI Taxonomy" id="614101"/>
    <lineage>
        <taxon>Eukaryota</taxon>
        <taxon>Metazoa</taxon>
        <taxon>Ecdysozoa</taxon>
        <taxon>Arthropoda</taxon>
        <taxon>Hexapoda</taxon>
        <taxon>Insecta</taxon>
        <taxon>Pterygota</taxon>
        <taxon>Neoptera</taxon>
        <taxon>Polyneoptera</taxon>
        <taxon>Phasmatodea</taxon>
        <taxon>Verophasmatodea</taxon>
        <taxon>Anareolatae</taxon>
        <taxon>Phasmatidae</taxon>
        <taxon>Eurycanthinae</taxon>
        <taxon>Dryococelus</taxon>
    </lineage>
</organism>
<evidence type="ECO:0000313" key="1">
    <source>
        <dbReference type="EMBL" id="KAJ8880090.1"/>
    </source>
</evidence>
<proteinExistence type="predicted"/>
<reference evidence="1 2" key="1">
    <citation type="submission" date="2023-02" db="EMBL/GenBank/DDBJ databases">
        <title>LHISI_Scaffold_Assembly.</title>
        <authorList>
            <person name="Stuart O.P."/>
            <person name="Cleave R."/>
            <person name="Magrath M.J.L."/>
            <person name="Mikheyev A.S."/>
        </authorList>
    </citation>
    <scope>NUCLEOTIDE SEQUENCE [LARGE SCALE GENOMIC DNA]</scope>
    <source>
        <strain evidence="1">Daus_M_001</strain>
        <tissue evidence="1">Leg muscle</tissue>
    </source>
</reference>
<dbReference type="EMBL" id="JARBHB010000007">
    <property type="protein sequence ID" value="KAJ8880090.1"/>
    <property type="molecule type" value="Genomic_DNA"/>
</dbReference>
<protein>
    <submittedName>
        <fullName evidence="1">Uncharacterized protein</fullName>
    </submittedName>
</protein>
<keyword evidence="2" id="KW-1185">Reference proteome</keyword>
<gene>
    <name evidence="1" type="ORF">PR048_020713</name>
</gene>
<sequence length="241" mass="27205">MNKTSTKLYDIATIQKDPGDMQNAVLFAHVVIGGDKTSAIYGKGKIKAYRLLQKNVSLRSEVVNIFNSPASHPEEVAKTGERFFRALYPGGKKSDSIDDLRLHLYNRTDARLALTASFELAVLPPTNAGSSLPTLTLFKFYIEVSKHFLCFQIQEWRRNELLPTDWGWHFSNSQDTLMPVLTTLPPALRFFMRVITCTCKRDCNARRSCRKAGERSSDMCGHCRGTNCLNAVSYEIDTDEL</sequence>
<comment type="caution">
    <text evidence="1">The sequence shown here is derived from an EMBL/GenBank/DDBJ whole genome shotgun (WGS) entry which is preliminary data.</text>
</comment>
<evidence type="ECO:0000313" key="2">
    <source>
        <dbReference type="Proteomes" id="UP001159363"/>
    </source>
</evidence>
<dbReference type="Proteomes" id="UP001159363">
    <property type="component" value="Chromosome 6"/>
</dbReference>
<name>A0ABQ9H787_9NEOP</name>